<feature type="transmembrane region" description="Helical" evidence="6">
    <location>
        <begin position="356"/>
        <end position="377"/>
    </location>
</feature>
<evidence type="ECO:0000256" key="5">
    <source>
        <dbReference type="ARBA" id="ARBA00023136"/>
    </source>
</evidence>
<evidence type="ECO:0000256" key="1">
    <source>
        <dbReference type="ARBA" id="ARBA00004651"/>
    </source>
</evidence>
<evidence type="ECO:0000256" key="2">
    <source>
        <dbReference type="ARBA" id="ARBA00022475"/>
    </source>
</evidence>
<dbReference type="GO" id="GO:0005886">
    <property type="term" value="C:plasma membrane"/>
    <property type="evidence" value="ECO:0007669"/>
    <property type="project" value="UniProtKB-SubCell"/>
</dbReference>
<evidence type="ECO:0000256" key="6">
    <source>
        <dbReference type="SAM" id="Phobius"/>
    </source>
</evidence>
<feature type="transmembrane region" description="Helical" evidence="6">
    <location>
        <begin position="12"/>
        <end position="34"/>
    </location>
</feature>
<dbReference type="RefSeq" id="WP_038351301.1">
    <property type="nucleotide sequence ID" value="NZ_CP019962.1"/>
</dbReference>
<feature type="transmembrane region" description="Helical" evidence="6">
    <location>
        <begin position="46"/>
        <end position="68"/>
    </location>
</feature>
<proteinExistence type="predicted"/>
<feature type="transmembrane region" description="Helical" evidence="6">
    <location>
        <begin position="252"/>
        <end position="271"/>
    </location>
</feature>
<feature type="transmembrane region" description="Helical" evidence="6">
    <location>
        <begin position="170"/>
        <end position="192"/>
    </location>
</feature>
<evidence type="ECO:0000313" key="8">
    <source>
        <dbReference type="Proteomes" id="UP000192391"/>
    </source>
</evidence>
<dbReference type="PANTHER" id="PTHR30250">
    <property type="entry name" value="PST FAMILY PREDICTED COLANIC ACID TRANSPORTER"/>
    <property type="match status" value="1"/>
</dbReference>
<reference evidence="8" key="1">
    <citation type="journal article" date="2017" name="Sci. Rep.">
        <title>Determination of the Genome and Primary Transcriptome of Syngas Fermenting Eubacterium limosum ATCC 8486.</title>
        <authorList>
            <person name="Song Y."/>
            <person name="Shin J."/>
            <person name="Jeong Y."/>
            <person name="Jin S."/>
            <person name="Lee J.K."/>
            <person name="Kim D.R."/>
            <person name="Kim S.C."/>
            <person name="Cho S."/>
            <person name="Cho B.K."/>
        </authorList>
    </citation>
    <scope>NUCLEOTIDE SEQUENCE [LARGE SCALE GENOMIC DNA]</scope>
    <source>
        <strain evidence="8">ATCC 8486</strain>
    </source>
</reference>
<dbReference type="Proteomes" id="UP000192391">
    <property type="component" value="Chromosome"/>
</dbReference>
<feature type="transmembrane region" description="Helical" evidence="6">
    <location>
        <begin position="89"/>
        <end position="110"/>
    </location>
</feature>
<keyword evidence="4 6" id="KW-1133">Transmembrane helix</keyword>
<evidence type="ECO:0000256" key="3">
    <source>
        <dbReference type="ARBA" id="ARBA00022692"/>
    </source>
</evidence>
<feature type="transmembrane region" description="Helical" evidence="6">
    <location>
        <begin position="291"/>
        <end position="313"/>
    </location>
</feature>
<gene>
    <name evidence="7" type="ORF">B2M23_19980</name>
</gene>
<keyword evidence="2" id="KW-1003">Cell membrane</keyword>
<dbReference type="InterPro" id="IPR002797">
    <property type="entry name" value="Polysacc_synth"/>
</dbReference>
<dbReference type="EMBL" id="CP019962">
    <property type="protein sequence ID" value="ARD67674.1"/>
    <property type="molecule type" value="Genomic_DNA"/>
</dbReference>
<feature type="transmembrane region" description="Helical" evidence="6">
    <location>
        <begin position="116"/>
        <end position="135"/>
    </location>
</feature>
<keyword evidence="3 6" id="KW-0812">Transmembrane</keyword>
<feature type="transmembrane region" description="Helical" evidence="6">
    <location>
        <begin position="417"/>
        <end position="436"/>
    </location>
</feature>
<feature type="transmembrane region" description="Helical" evidence="6">
    <location>
        <begin position="383"/>
        <end position="405"/>
    </location>
</feature>
<accession>A0AAC9QXQ2</accession>
<protein>
    <submittedName>
        <fullName evidence="7">Flippase</fullName>
    </submittedName>
</protein>
<comment type="subcellular location">
    <subcellularLocation>
        <location evidence="1">Cell membrane</location>
        <topology evidence="1">Multi-pass membrane protein</topology>
    </subcellularLocation>
</comment>
<feature type="transmembrane region" description="Helical" evidence="6">
    <location>
        <begin position="442"/>
        <end position="463"/>
    </location>
</feature>
<organism evidence="7 8">
    <name type="scientific">Eubacterium limosum</name>
    <dbReference type="NCBI Taxonomy" id="1736"/>
    <lineage>
        <taxon>Bacteria</taxon>
        <taxon>Bacillati</taxon>
        <taxon>Bacillota</taxon>
        <taxon>Clostridia</taxon>
        <taxon>Eubacteriales</taxon>
        <taxon>Eubacteriaceae</taxon>
        <taxon>Eubacterium</taxon>
    </lineage>
</organism>
<keyword evidence="5 6" id="KW-0472">Membrane</keyword>
<dbReference type="InterPro" id="IPR050833">
    <property type="entry name" value="Poly_Biosynth_Transport"/>
</dbReference>
<dbReference type="Pfam" id="PF01943">
    <property type="entry name" value="Polysacc_synt"/>
    <property type="match status" value="1"/>
</dbReference>
<feature type="transmembrane region" description="Helical" evidence="6">
    <location>
        <begin position="213"/>
        <end position="229"/>
    </location>
</feature>
<dbReference type="AlphaFoldDB" id="A0AAC9QXQ2"/>
<sequence>MLKIKGQSIKSNFIYNTIYQVLAIIVPLITTPYLSRVLGADKIGVFSYAFSIVYYFGLFAMLGVNNYGNRSIAAVRNDEEKRSKTFWSIYLFQLCCGSFMIVLYSIYVLFFSDEKLVSWIMILYIIASTFDINWFFFGMEQFKLTTIRNAFVKIFTVIGIFTLVKKPSDIYLYALIYVLSQLLSQIILWTVIRNYIEKCKVCLQDIMQHIKPNIVLFIPVLAVSLYKIMDKIMLGSMVSKTEVGYYESSERVIQVPIALINSLGTVMLPRISYLLANNEKSESEKYLRKSLIFASFLSASMGFGIMSVAKEFVPIFYGEGFEKCILIFQVLIPSCFFLAIANVIRTQYLIPYKLDMVYTISIVIGAVVNFFINLMLISKLQSVGAGIGTLCAEASVCVIQCFFVRKKINLIKYIFDIIPYFSAGIIMYIVIYNFTLYNNSRIFVLVVKVVVGVLIYMAVLWVIQMIKKIIKKKVE</sequence>
<dbReference type="KEGG" id="elim:B2M23_19980"/>
<evidence type="ECO:0000313" key="7">
    <source>
        <dbReference type="EMBL" id="ARD67674.1"/>
    </source>
</evidence>
<dbReference type="CDD" id="cd13128">
    <property type="entry name" value="MATE_Wzx_like"/>
    <property type="match status" value="1"/>
</dbReference>
<evidence type="ECO:0000256" key="4">
    <source>
        <dbReference type="ARBA" id="ARBA00022989"/>
    </source>
</evidence>
<name>A0AAC9QXQ2_EUBLI</name>
<feature type="transmembrane region" description="Helical" evidence="6">
    <location>
        <begin position="325"/>
        <end position="344"/>
    </location>
</feature>
<feature type="transmembrane region" description="Helical" evidence="6">
    <location>
        <begin position="147"/>
        <end position="164"/>
    </location>
</feature>
<dbReference type="PANTHER" id="PTHR30250:SF11">
    <property type="entry name" value="O-ANTIGEN TRANSPORTER-RELATED"/>
    <property type="match status" value="1"/>
</dbReference>